<keyword evidence="7" id="KW-0408">Iron</keyword>
<dbReference type="Gene3D" id="2.10.240.10">
    <property type="entry name" value="Dihydroorotate dehydrogenase, electron transfer subunit"/>
    <property type="match status" value="1"/>
</dbReference>
<dbReference type="PIRSF" id="PIRSF006816">
    <property type="entry name" value="Cyc3_hyd_g"/>
    <property type="match status" value="1"/>
</dbReference>
<dbReference type="PRINTS" id="PR00410">
    <property type="entry name" value="PHEHYDRXLASE"/>
</dbReference>
<dbReference type="InterPro" id="IPR017927">
    <property type="entry name" value="FAD-bd_FR_type"/>
</dbReference>
<dbReference type="InterPro" id="IPR037117">
    <property type="entry name" value="Dihydroorotate_DH_ele_sf"/>
</dbReference>
<keyword evidence="6" id="KW-0249">Electron transport</keyword>
<evidence type="ECO:0000256" key="4">
    <source>
        <dbReference type="ARBA" id="ARBA00022723"/>
    </source>
</evidence>
<dbReference type="CDD" id="cd06221">
    <property type="entry name" value="sulfite_reductase_like"/>
    <property type="match status" value="1"/>
</dbReference>
<comment type="caution">
    <text evidence="11">The sequence shown here is derived from an EMBL/GenBank/DDBJ whole genome shotgun (WGS) entry which is preliminary data.</text>
</comment>
<evidence type="ECO:0000256" key="2">
    <source>
        <dbReference type="ARBA" id="ARBA00022630"/>
    </source>
</evidence>
<dbReference type="InterPro" id="IPR019480">
    <property type="entry name" value="Dihydroorotate_DH_Fe-S-bd"/>
</dbReference>
<dbReference type="Proteomes" id="UP001194469">
    <property type="component" value="Unassembled WGS sequence"/>
</dbReference>
<dbReference type="PANTHER" id="PTHR43513:SF1">
    <property type="entry name" value="ANAEROBIC SULFITE REDUCTASE SUBUNIT B"/>
    <property type="match status" value="1"/>
</dbReference>
<dbReference type="PROSITE" id="PS51384">
    <property type="entry name" value="FAD_FR"/>
    <property type="match status" value="1"/>
</dbReference>
<evidence type="ECO:0000256" key="7">
    <source>
        <dbReference type="ARBA" id="ARBA00023004"/>
    </source>
</evidence>
<keyword evidence="1" id="KW-0813">Transport</keyword>
<dbReference type="InterPro" id="IPR017938">
    <property type="entry name" value="Riboflavin_synthase-like_b-brl"/>
</dbReference>
<dbReference type="SUPFAM" id="SSF63380">
    <property type="entry name" value="Riboflavin synthase domain-like"/>
    <property type="match status" value="1"/>
</dbReference>
<proteinExistence type="predicted"/>
<keyword evidence="3" id="KW-0001">2Fe-2S</keyword>
<evidence type="ECO:0000259" key="10">
    <source>
        <dbReference type="PROSITE" id="PS51384"/>
    </source>
</evidence>
<keyword evidence="4" id="KW-0479">Metal-binding</keyword>
<dbReference type="Pfam" id="PF00175">
    <property type="entry name" value="NAD_binding_1"/>
    <property type="match status" value="1"/>
</dbReference>
<evidence type="ECO:0000256" key="8">
    <source>
        <dbReference type="ARBA" id="ARBA00023014"/>
    </source>
</evidence>
<gene>
    <name evidence="11" type="ORF">FVW20_11920</name>
</gene>
<name>A0ABS0J6D7_9BACT</name>
<dbReference type="Gene3D" id="2.40.30.10">
    <property type="entry name" value="Translation factors"/>
    <property type="match status" value="1"/>
</dbReference>
<dbReference type="InterPro" id="IPR050353">
    <property type="entry name" value="PyrK_electron_transfer"/>
</dbReference>
<evidence type="ECO:0000256" key="6">
    <source>
        <dbReference type="ARBA" id="ARBA00022982"/>
    </source>
</evidence>
<dbReference type="SUPFAM" id="SSF52343">
    <property type="entry name" value="Ferredoxin reductase-like, C-terminal NADP-linked domain"/>
    <property type="match status" value="1"/>
</dbReference>
<dbReference type="RefSeq" id="WP_012611478.1">
    <property type="nucleotide sequence ID" value="NZ_VRYY01000350.1"/>
</dbReference>
<keyword evidence="2" id="KW-0285">Flavoprotein</keyword>
<feature type="domain" description="FAD-binding FR-type" evidence="10">
    <location>
        <begin position="25"/>
        <end position="125"/>
    </location>
</feature>
<evidence type="ECO:0000313" key="11">
    <source>
        <dbReference type="EMBL" id="MBG3877700.1"/>
    </source>
</evidence>
<dbReference type="Pfam" id="PF10418">
    <property type="entry name" value="DHODB_Fe-S_bind"/>
    <property type="match status" value="1"/>
</dbReference>
<dbReference type="InterPro" id="IPR039261">
    <property type="entry name" value="FNR_nucleotide-bd"/>
</dbReference>
<dbReference type="Gene3D" id="3.40.50.80">
    <property type="entry name" value="Nucleotide-binding domain of ferredoxin-NADP reductase (FNR) module"/>
    <property type="match status" value="1"/>
</dbReference>
<evidence type="ECO:0000313" key="12">
    <source>
        <dbReference type="Proteomes" id="UP001194469"/>
    </source>
</evidence>
<dbReference type="InterPro" id="IPR012165">
    <property type="entry name" value="Cyt_c3_hydrogenase_gsu"/>
</dbReference>
<evidence type="ECO:0000256" key="5">
    <source>
        <dbReference type="ARBA" id="ARBA00022827"/>
    </source>
</evidence>
<comment type="cofactor">
    <cofactor evidence="9">
        <name>[2Fe-2S] cluster</name>
        <dbReference type="ChEBI" id="CHEBI:190135"/>
    </cofactor>
</comment>
<sequence>MPDAITPQAGAHATTLGTGFTDNPYLPDVATVLETVQETPAIKTLRVRIDDPARMEAFRFNPGQVGQLSLFGVGESTFVINSPPTRMDYLQFSIMRAGEVTAALHGLKPGDKVGVRAPLGNWFPIEDMRGKDIVFVGGGIGMAPLRTLLLYMLDNRADYGNITLLYGARTPNDMAFRDDVQEWLGRSDMQTTLTVDQAPEDWPHRAGLIPHVLLDLAPSNANSVAVLCGPPIMIKFTVEALKKLHFADEQIYTTLERRMKCGIGICGRCNIGTKYVCVDGPVFTYAELRDLPNEL</sequence>
<accession>A0ABS0J6D7</accession>
<keyword evidence="5" id="KW-0274">FAD</keyword>
<keyword evidence="8" id="KW-0411">Iron-sulfur</keyword>
<evidence type="ECO:0000256" key="9">
    <source>
        <dbReference type="ARBA" id="ARBA00034078"/>
    </source>
</evidence>
<dbReference type="InterPro" id="IPR001433">
    <property type="entry name" value="OxRdtase_FAD/NAD-bd"/>
</dbReference>
<protein>
    <submittedName>
        <fullName evidence="11">Hydrogenase</fullName>
    </submittedName>
</protein>
<keyword evidence="12" id="KW-1185">Reference proteome</keyword>
<evidence type="ECO:0000256" key="1">
    <source>
        <dbReference type="ARBA" id="ARBA00022448"/>
    </source>
</evidence>
<organism evidence="11 12">
    <name type="scientific">Nitratidesulfovibrio oxamicus</name>
    <dbReference type="NCBI Taxonomy" id="32016"/>
    <lineage>
        <taxon>Bacteria</taxon>
        <taxon>Pseudomonadati</taxon>
        <taxon>Thermodesulfobacteriota</taxon>
        <taxon>Desulfovibrionia</taxon>
        <taxon>Desulfovibrionales</taxon>
        <taxon>Desulfovibrionaceae</taxon>
        <taxon>Nitratidesulfovibrio</taxon>
    </lineage>
</organism>
<reference evidence="11 12" key="1">
    <citation type="submission" date="2019-08" db="EMBL/GenBank/DDBJ databases">
        <authorList>
            <person name="Luo N."/>
        </authorList>
    </citation>
    <scope>NUCLEOTIDE SEQUENCE [LARGE SCALE GENOMIC DNA]</scope>
    <source>
        <strain evidence="11 12">NCIMB 9442</strain>
    </source>
</reference>
<dbReference type="EMBL" id="VRYY01000350">
    <property type="protein sequence ID" value="MBG3877700.1"/>
    <property type="molecule type" value="Genomic_DNA"/>
</dbReference>
<evidence type="ECO:0000256" key="3">
    <source>
        <dbReference type="ARBA" id="ARBA00022714"/>
    </source>
</evidence>
<dbReference type="PANTHER" id="PTHR43513">
    <property type="entry name" value="DIHYDROOROTATE DEHYDROGENASE B (NAD(+)), ELECTRON TRANSFER SUBUNIT"/>
    <property type="match status" value="1"/>
</dbReference>